<evidence type="ECO:0000259" key="2">
    <source>
        <dbReference type="PROSITE" id="PS51096"/>
    </source>
</evidence>
<dbReference type="GO" id="GO:0009401">
    <property type="term" value="P:phosphoenolpyruvate-dependent sugar phosphotransferase system"/>
    <property type="evidence" value="ECO:0007669"/>
    <property type="project" value="InterPro"/>
</dbReference>
<dbReference type="Proteomes" id="UP000033558">
    <property type="component" value="Unassembled WGS sequence"/>
</dbReference>
<gene>
    <name evidence="3" type="ORF">JG30_07540</name>
</gene>
<dbReference type="GO" id="GO:0016740">
    <property type="term" value="F:transferase activity"/>
    <property type="evidence" value="ECO:0007669"/>
    <property type="project" value="UniProtKB-KW"/>
</dbReference>
<dbReference type="InterPro" id="IPR036662">
    <property type="entry name" value="PTS_EIIA_man-typ_sf"/>
</dbReference>
<dbReference type="GO" id="GO:0016020">
    <property type="term" value="C:membrane"/>
    <property type="evidence" value="ECO:0007669"/>
    <property type="project" value="InterPro"/>
</dbReference>
<dbReference type="PATRIC" id="fig|1218492.5.peg.892"/>
<dbReference type="AlphaFoldDB" id="A0A0F4LSY8"/>
<dbReference type="PANTHER" id="PTHR33799">
    <property type="entry name" value="PTS PERMEASE-RELATED-RELATED"/>
    <property type="match status" value="1"/>
</dbReference>
<reference evidence="3 4" key="1">
    <citation type="submission" date="2015-01" db="EMBL/GenBank/DDBJ databases">
        <title>Comparative genomics of the lactic acid bacteria isolated from the honey bee gut.</title>
        <authorList>
            <person name="Ellegaard K.M."/>
            <person name="Tamarit D."/>
            <person name="Javelind E."/>
            <person name="Olofsson T."/>
            <person name="Andersson S.G."/>
            <person name="Vasquez A."/>
        </authorList>
    </citation>
    <scope>NUCLEOTIDE SEQUENCE [LARGE SCALE GENOMIC DNA]</scope>
    <source>
        <strain evidence="3 4">Bin4</strain>
    </source>
</reference>
<dbReference type="InterPro" id="IPR004701">
    <property type="entry name" value="PTS_EIIA_man-typ"/>
</dbReference>
<organism evidence="3 4">
    <name type="scientific">Bombilactobacillus mellifer</name>
    <dbReference type="NCBI Taxonomy" id="1218492"/>
    <lineage>
        <taxon>Bacteria</taxon>
        <taxon>Bacillati</taxon>
        <taxon>Bacillota</taxon>
        <taxon>Bacilli</taxon>
        <taxon>Lactobacillales</taxon>
        <taxon>Lactobacillaceae</taxon>
        <taxon>Bombilactobacillus</taxon>
    </lineage>
</organism>
<dbReference type="EMBL" id="JXJQ01000008">
    <property type="protein sequence ID" value="KJY61705.1"/>
    <property type="molecule type" value="Genomic_DNA"/>
</dbReference>
<dbReference type="Pfam" id="PF03610">
    <property type="entry name" value="EIIA-man"/>
    <property type="match status" value="1"/>
</dbReference>
<dbReference type="RefSeq" id="WP_245626288.1">
    <property type="nucleotide sequence ID" value="NZ_JBHSZT010000001.1"/>
</dbReference>
<comment type="caution">
    <text evidence="3">The sequence shown here is derived from an EMBL/GenBank/DDBJ whole genome shotgun (WGS) entry which is preliminary data.</text>
</comment>
<evidence type="ECO:0000256" key="1">
    <source>
        <dbReference type="ARBA" id="ARBA00022679"/>
    </source>
</evidence>
<dbReference type="HOGENOM" id="CLU_123235_3_2_9"/>
<evidence type="ECO:0000313" key="4">
    <source>
        <dbReference type="Proteomes" id="UP000033558"/>
    </source>
</evidence>
<proteinExistence type="predicted"/>
<keyword evidence="4" id="KW-1185">Reference proteome</keyword>
<keyword evidence="1" id="KW-0808">Transferase</keyword>
<sequence length="143" mass="16083">MLRKIILASHDRLAAGFKSTLNYLNPNLGTIEVINGYLVNVPIDHEIEQVLAAVDWQQDEVLTFTDLLGGSINQAFTKYLVYPHFHLVTGMNLPLVLSCLMSLPAADQYLDPQKLRQLIKDAQQQIIYVNDLFAANLQGTEEE</sequence>
<feature type="domain" description="PTS EIIA type-4" evidence="2">
    <location>
        <begin position="2"/>
        <end position="126"/>
    </location>
</feature>
<name>A0A0F4LSY8_9LACO</name>
<dbReference type="PANTHER" id="PTHR33799:SF1">
    <property type="entry name" value="PTS SYSTEM MANNOSE-SPECIFIC EIIAB COMPONENT-RELATED"/>
    <property type="match status" value="1"/>
</dbReference>
<dbReference type="Gene3D" id="3.40.50.510">
    <property type="entry name" value="Phosphotransferase system, mannose-type IIA component"/>
    <property type="match status" value="1"/>
</dbReference>
<dbReference type="PROSITE" id="PS51096">
    <property type="entry name" value="PTS_EIIA_TYPE_4"/>
    <property type="match status" value="1"/>
</dbReference>
<dbReference type="InterPro" id="IPR051471">
    <property type="entry name" value="Bacterial_PTS_sugar_comp"/>
</dbReference>
<dbReference type="SUPFAM" id="SSF53062">
    <property type="entry name" value="PTS system fructose IIA component-like"/>
    <property type="match status" value="1"/>
</dbReference>
<evidence type="ECO:0000313" key="3">
    <source>
        <dbReference type="EMBL" id="KJY61705.1"/>
    </source>
</evidence>
<protein>
    <submittedName>
        <fullName evidence="3">PTS Man IIA</fullName>
    </submittedName>
</protein>
<accession>A0A0F4LSY8</accession>
<dbReference type="STRING" id="1218492.JG30_07540"/>